<dbReference type="SUPFAM" id="SSF47769">
    <property type="entry name" value="SAM/Pointed domain"/>
    <property type="match status" value="1"/>
</dbReference>
<dbReference type="PANTHER" id="PTHR10627:SF72">
    <property type="entry name" value="STERILE ALPHA MOTIF_POINTED DOMAIN-CONTAINING PROTEIN-RELATED"/>
    <property type="match status" value="1"/>
</dbReference>
<dbReference type="CDD" id="cd09487">
    <property type="entry name" value="SAM_superfamily"/>
    <property type="match status" value="1"/>
</dbReference>
<dbReference type="InterPro" id="IPR001660">
    <property type="entry name" value="SAM"/>
</dbReference>
<feature type="compositionally biased region" description="Low complexity" evidence="2">
    <location>
        <begin position="15"/>
        <end position="36"/>
    </location>
</feature>
<feature type="domain" description="SAM" evidence="3">
    <location>
        <begin position="251"/>
        <end position="314"/>
    </location>
</feature>
<evidence type="ECO:0000313" key="4">
    <source>
        <dbReference type="EMBL" id="PON91814.1"/>
    </source>
</evidence>
<protein>
    <submittedName>
        <fullName evidence="4">Mitogen-activated protein kinase kinase kinase</fullName>
    </submittedName>
</protein>
<dbReference type="PANTHER" id="PTHR10627">
    <property type="entry name" value="SCP160"/>
    <property type="match status" value="1"/>
</dbReference>
<dbReference type="AlphaFoldDB" id="A0A2P5F1Z4"/>
<gene>
    <name evidence="4" type="ORF">TorRG33x02_124120</name>
</gene>
<feature type="compositionally biased region" description="Pro residues" evidence="2">
    <location>
        <begin position="37"/>
        <end position="53"/>
    </location>
</feature>
<proteinExistence type="predicted"/>
<comment type="caution">
    <text evidence="4">The sequence shown here is derived from an EMBL/GenBank/DDBJ whole genome shotgun (WGS) entry which is preliminary data.</text>
</comment>
<name>A0A2P5F1Z4_TREOI</name>
<feature type="region of interest" description="Disordered" evidence="2">
    <location>
        <begin position="1"/>
        <end position="220"/>
    </location>
</feature>
<dbReference type="InParanoid" id="A0A2P5F1Z4"/>
<keyword evidence="5" id="KW-1185">Reference proteome</keyword>
<accession>A0A2P5F1Z4</accession>
<organism evidence="4 5">
    <name type="scientific">Trema orientale</name>
    <name type="common">Charcoal tree</name>
    <name type="synonym">Celtis orientalis</name>
    <dbReference type="NCBI Taxonomy" id="63057"/>
    <lineage>
        <taxon>Eukaryota</taxon>
        <taxon>Viridiplantae</taxon>
        <taxon>Streptophyta</taxon>
        <taxon>Embryophyta</taxon>
        <taxon>Tracheophyta</taxon>
        <taxon>Spermatophyta</taxon>
        <taxon>Magnoliopsida</taxon>
        <taxon>eudicotyledons</taxon>
        <taxon>Gunneridae</taxon>
        <taxon>Pentapetalae</taxon>
        <taxon>rosids</taxon>
        <taxon>fabids</taxon>
        <taxon>Rosales</taxon>
        <taxon>Cannabaceae</taxon>
        <taxon>Trema</taxon>
    </lineage>
</organism>
<keyword evidence="4" id="KW-0418">Kinase</keyword>
<keyword evidence="4" id="KW-0808">Transferase</keyword>
<evidence type="ECO:0000256" key="1">
    <source>
        <dbReference type="ARBA" id="ARBA00022737"/>
    </source>
</evidence>
<keyword evidence="1" id="KW-0677">Repeat</keyword>
<dbReference type="OrthoDB" id="539213at2759"/>
<dbReference type="PROSITE" id="PS50105">
    <property type="entry name" value="SAM_DOMAIN"/>
    <property type="match status" value="1"/>
</dbReference>
<sequence>MADELVLQPLEPLITAGPTITTTAPTAPTTTTTAPTTTPPPPPAPPLPQPTAPPSLYNPGPSLAPKRQRRPSVRLGEIGDQPAATLSYDSPVRRAKHPWRFTKDSASAPPPPSKSSVKARSLTNLNLVNGADSQEIAGPDERNPSGEGPNLEYGNRRAKAKRAAAVKRARSNWAASNSRVDDGAEGDSRDDLDEGFRDFDPELDSPVRDQSPAQSLDNADLNINLDLWRNGGSGPRPRENEVAEAEAEAELSSSGVRSWLIELGLSRYAPVFEIHEVDDQVLPMLTLEDLKDMGINAVGSRRKMYTAIQKLRKGFS</sequence>
<dbReference type="GO" id="GO:0016301">
    <property type="term" value="F:kinase activity"/>
    <property type="evidence" value="ECO:0007669"/>
    <property type="project" value="UniProtKB-KW"/>
</dbReference>
<dbReference type="Proteomes" id="UP000237000">
    <property type="component" value="Unassembled WGS sequence"/>
</dbReference>
<dbReference type="Gene3D" id="1.10.150.50">
    <property type="entry name" value="Transcription Factor, Ets-1"/>
    <property type="match status" value="1"/>
</dbReference>
<feature type="compositionally biased region" description="Basic and acidic residues" evidence="2">
    <location>
        <begin position="179"/>
        <end position="200"/>
    </location>
</feature>
<evidence type="ECO:0000313" key="5">
    <source>
        <dbReference type="Proteomes" id="UP000237000"/>
    </source>
</evidence>
<dbReference type="EMBL" id="JXTC01000071">
    <property type="protein sequence ID" value="PON91814.1"/>
    <property type="molecule type" value="Genomic_DNA"/>
</dbReference>
<evidence type="ECO:0000256" key="2">
    <source>
        <dbReference type="SAM" id="MobiDB-lite"/>
    </source>
</evidence>
<dbReference type="InterPro" id="IPR013761">
    <property type="entry name" value="SAM/pointed_sf"/>
</dbReference>
<reference evidence="5" key="1">
    <citation type="submission" date="2016-06" db="EMBL/GenBank/DDBJ databases">
        <title>Parallel loss of symbiosis genes in relatives of nitrogen-fixing non-legume Parasponia.</title>
        <authorList>
            <person name="Van Velzen R."/>
            <person name="Holmer R."/>
            <person name="Bu F."/>
            <person name="Rutten L."/>
            <person name="Van Zeijl A."/>
            <person name="Liu W."/>
            <person name="Santuari L."/>
            <person name="Cao Q."/>
            <person name="Sharma T."/>
            <person name="Shen D."/>
            <person name="Roswanjaya Y."/>
            <person name="Wardhani T."/>
            <person name="Kalhor M.S."/>
            <person name="Jansen J."/>
            <person name="Van den Hoogen J."/>
            <person name="Gungor B."/>
            <person name="Hartog M."/>
            <person name="Hontelez J."/>
            <person name="Verver J."/>
            <person name="Yang W.-C."/>
            <person name="Schijlen E."/>
            <person name="Repin R."/>
            <person name="Schilthuizen M."/>
            <person name="Schranz E."/>
            <person name="Heidstra R."/>
            <person name="Miyata K."/>
            <person name="Fedorova E."/>
            <person name="Kohlen W."/>
            <person name="Bisseling T."/>
            <person name="Smit S."/>
            <person name="Geurts R."/>
        </authorList>
    </citation>
    <scope>NUCLEOTIDE SEQUENCE [LARGE SCALE GENOMIC DNA]</scope>
    <source>
        <strain evidence="5">cv. RG33-2</strain>
    </source>
</reference>
<dbReference type="SMART" id="SM00454">
    <property type="entry name" value="SAM"/>
    <property type="match status" value="1"/>
</dbReference>
<dbReference type="Pfam" id="PF00536">
    <property type="entry name" value="SAM_1"/>
    <property type="match status" value="1"/>
</dbReference>
<evidence type="ECO:0000259" key="3">
    <source>
        <dbReference type="PROSITE" id="PS50105"/>
    </source>
</evidence>
<feature type="compositionally biased region" description="Basic residues" evidence="2">
    <location>
        <begin position="156"/>
        <end position="170"/>
    </location>
</feature>